<dbReference type="Pfam" id="PF00501">
    <property type="entry name" value="AMP-binding"/>
    <property type="match status" value="1"/>
</dbReference>
<dbReference type="AlphaFoldDB" id="A0A8H4VZG6"/>
<protein>
    <recommendedName>
        <fullName evidence="3">AMP-dependent synthetase/ligase domain-containing protein</fullName>
    </recommendedName>
</protein>
<keyword evidence="5" id="KW-1185">Reference proteome</keyword>
<dbReference type="SUPFAM" id="SSF56801">
    <property type="entry name" value="Acetyl-CoA synthetase-like"/>
    <property type="match status" value="1"/>
</dbReference>
<evidence type="ECO:0000256" key="2">
    <source>
        <dbReference type="ARBA" id="ARBA00022553"/>
    </source>
</evidence>
<dbReference type="InterPro" id="IPR051414">
    <property type="entry name" value="Adenylate-forming_Reductase"/>
</dbReference>
<evidence type="ECO:0000313" key="5">
    <source>
        <dbReference type="Proteomes" id="UP000566819"/>
    </source>
</evidence>
<reference evidence="4 5" key="1">
    <citation type="submission" date="2020-03" db="EMBL/GenBank/DDBJ databases">
        <title>Draft Genome Sequence of Cudoniella acicularis.</title>
        <authorList>
            <person name="Buettner E."/>
            <person name="Kellner H."/>
        </authorList>
    </citation>
    <scope>NUCLEOTIDE SEQUENCE [LARGE SCALE GENOMIC DNA]</scope>
    <source>
        <strain evidence="4 5">DSM 108380</strain>
    </source>
</reference>
<dbReference type="PANTHER" id="PTHR43439:SF2">
    <property type="entry name" value="ENZYME, PUTATIVE (JCVI)-RELATED"/>
    <property type="match status" value="1"/>
</dbReference>
<dbReference type="EMBL" id="JAAMPI010000878">
    <property type="protein sequence ID" value="KAF4627987.1"/>
    <property type="molecule type" value="Genomic_DNA"/>
</dbReference>
<evidence type="ECO:0000313" key="4">
    <source>
        <dbReference type="EMBL" id="KAF4627987.1"/>
    </source>
</evidence>
<evidence type="ECO:0000256" key="1">
    <source>
        <dbReference type="ARBA" id="ARBA00022450"/>
    </source>
</evidence>
<keyword evidence="2" id="KW-0597">Phosphoprotein</keyword>
<gene>
    <name evidence="4" type="ORF">G7Y89_g10168</name>
</gene>
<comment type="caution">
    <text evidence="4">The sequence shown here is derived from an EMBL/GenBank/DDBJ whole genome shotgun (WGS) entry which is preliminary data.</text>
</comment>
<dbReference type="Pfam" id="PF23562">
    <property type="entry name" value="AMP-binding_C_3"/>
    <property type="match status" value="1"/>
</dbReference>
<evidence type="ECO:0000259" key="3">
    <source>
        <dbReference type="Pfam" id="PF00501"/>
    </source>
</evidence>
<feature type="domain" description="AMP-dependent synthetase/ligase" evidence="3">
    <location>
        <begin position="54"/>
        <end position="378"/>
    </location>
</feature>
<name>A0A8H4VZG6_9HELO</name>
<keyword evidence="1" id="KW-0596">Phosphopantetheine</keyword>
<dbReference type="PANTHER" id="PTHR43439">
    <property type="entry name" value="PHENYLACETATE-COENZYME A LIGASE"/>
    <property type="match status" value="1"/>
</dbReference>
<dbReference type="InterPro" id="IPR000873">
    <property type="entry name" value="AMP-dep_synth/lig_dom"/>
</dbReference>
<organism evidence="4 5">
    <name type="scientific">Cudoniella acicularis</name>
    <dbReference type="NCBI Taxonomy" id="354080"/>
    <lineage>
        <taxon>Eukaryota</taxon>
        <taxon>Fungi</taxon>
        <taxon>Dikarya</taxon>
        <taxon>Ascomycota</taxon>
        <taxon>Pezizomycotina</taxon>
        <taxon>Leotiomycetes</taxon>
        <taxon>Helotiales</taxon>
        <taxon>Tricladiaceae</taxon>
        <taxon>Cudoniella</taxon>
    </lineage>
</organism>
<dbReference type="Gene3D" id="3.40.50.12780">
    <property type="entry name" value="N-terminal domain of ligase-like"/>
    <property type="match status" value="1"/>
</dbReference>
<dbReference type="Proteomes" id="UP000566819">
    <property type="component" value="Unassembled WGS sequence"/>
</dbReference>
<dbReference type="InterPro" id="IPR042099">
    <property type="entry name" value="ANL_N_sf"/>
</dbReference>
<sequence length="558" mass="62498">MASILFEEGIDGPKAPKSVHKTKQLLNNIVDGLARTRPQTLYGEIPVSPITYDAGYRKVTYRALANAINGVAWWLTKKLGRGKNFQSLCYIGWNDVRYVIMVLGAVKAGYKLLLLSPRNNIEATLNLFDELDCQVLITTDPQPPSVKAILEKASLQTLVVGSVEELLTTEYAHFPFNKTFEQAQDEPLVSLHTSGTTGLPRPVIYTHDWAATYIQTIQLEPPAGFESLVRLYQGTRIFILLPPFHASSMFGPLMEAIANQSVILYPLATTVPSSTSMAEALKYTTADTAVIAPPMVAEIATNSELLEFLSKRIDVILFGGGDLPQAFGDIVTSKFRFYTSNGSTETGPYPLIRPSGEWPKDDWKYNQLHPMAGLEYRLQTDDLYEAVIVRNQKEEEIQPVFKLYPHLQEYRTKDLFSPHPTRPDLWTYRGRADDMINLASGTINPTHMDHAIAAHPKVRDGLMVPVGKYARERFASKTGLLVEVKEAEILSEEDREKFVDEIWALAGEANIKYREEARVLKSHIVIVDPQKPLPRNGKGLVQRGLALENYAAELERLL</sequence>
<proteinExistence type="predicted"/>
<dbReference type="OrthoDB" id="429813at2759"/>
<accession>A0A8H4VZG6</accession>